<organism evidence="2 3">
    <name type="scientific">Ectobacillus ponti</name>
    <dbReference type="NCBI Taxonomy" id="2961894"/>
    <lineage>
        <taxon>Bacteria</taxon>
        <taxon>Bacillati</taxon>
        <taxon>Bacillota</taxon>
        <taxon>Bacilli</taxon>
        <taxon>Bacillales</taxon>
        <taxon>Bacillaceae</taxon>
        <taxon>Ectobacillus</taxon>
    </lineage>
</organism>
<protein>
    <submittedName>
        <fullName evidence="2">Uncharacterized protein</fullName>
    </submittedName>
</protein>
<evidence type="ECO:0000313" key="2">
    <source>
        <dbReference type="EMBL" id="MCP8969260.1"/>
    </source>
</evidence>
<keyword evidence="1" id="KW-0812">Transmembrane</keyword>
<keyword evidence="1" id="KW-0472">Membrane</keyword>
<evidence type="ECO:0000256" key="1">
    <source>
        <dbReference type="SAM" id="Phobius"/>
    </source>
</evidence>
<gene>
    <name evidence="2" type="ORF">NK662_11995</name>
</gene>
<reference evidence="2" key="1">
    <citation type="submission" date="2022-07" db="EMBL/GenBank/DDBJ databases">
        <authorList>
            <person name="Li W.-J."/>
            <person name="Deng Q.-Q."/>
        </authorList>
    </citation>
    <scope>NUCLEOTIDE SEQUENCE</scope>
    <source>
        <strain evidence="2">SYSU M60031</strain>
    </source>
</reference>
<dbReference type="Proteomes" id="UP001156102">
    <property type="component" value="Unassembled WGS sequence"/>
</dbReference>
<comment type="caution">
    <text evidence="2">The sequence shown here is derived from an EMBL/GenBank/DDBJ whole genome shotgun (WGS) entry which is preliminary data.</text>
</comment>
<dbReference type="EMBL" id="JANCLT010000005">
    <property type="protein sequence ID" value="MCP8969260.1"/>
    <property type="molecule type" value="Genomic_DNA"/>
</dbReference>
<name>A0AA41X9B9_9BACI</name>
<evidence type="ECO:0000313" key="3">
    <source>
        <dbReference type="Proteomes" id="UP001156102"/>
    </source>
</evidence>
<feature type="transmembrane region" description="Helical" evidence="1">
    <location>
        <begin position="42"/>
        <end position="71"/>
    </location>
</feature>
<dbReference type="AlphaFoldDB" id="A0AA41X9B9"/>
<proteinExistence type="predicted"/>
<dbReference type="RefSeq" id="WP_254759170.1">
    <property type="nucleotide sequence ID" value="NZ_JANCLT010000005.1"/>
</dbReference>
<keyword evidence="1" id="KW-1133">Transmembrane helix</keyword>
<keyword evidence="3" id="KW-1185">Reference proteome</keyword>
<sequence length="83" mass="8475">MKKIILTAAACFIAGATGMKYKTFLLSVISGAVPMVILYTVAGTAIMASVPVCIAVAAGILALVAVAVFVLRKWSSATEQEAA</sequence>
<accession>A0AA41X9B9</accession>